<evidence type="ECO:0000256" key="2">
    <source>
        <dbReference type="ARBA" id="ARBA00023242"/>
    </source>
</evidence>
<feature type="region of interest" description="Disordered" evidence="3">
    <location>
        <begin position="1"/>
        <end position="72"/>
    </location>
</feature>
<dbReference type="AlphaFoldDB" id="A0A7I8VQ42"/>
<dbReference type="GO" id="GO:0005634">
    <property type="term" value="C:nucleus"/>
    <property type="evidence" value="ECO:0007669"/>
    <property type="project" value="UniProtKB-SubCell"/>
</dbReference>
<gene>
    <name evidence="5" type="ORF">DGYR_LOCUS6339</name>
</gene>
<name>A0A7I8VQ42_9ANNE</name>
<comment type="caution">
    <text evidence="5">The sequence shown here is derived from an EMBL/GenBank/DDBJ whole genome shotgun (WGS) entry which is preliminary data.</text>
</comment>
<dbReference type="PANTHER" id="PTHR13495">
    <property type="entry name" value="NEFA-INTERACTING NUCLEAR PROTEIN NIP30"/>
    <property type="match status" value="1"/>
</dbReference>
<evidence type="ECO:0000256" key="3">
    <source>
        <dbReference type="SAM" id="MobiDB-lite"/>
    </source>
</evidence>
<proteinExistence type="predicted"/>
<evidence type="ECO:0000256" key="1">
    <source>
        <dbReference type="ARBA" id="ARBA00004123"/>
    </source>
</evidence>
<keyword evidence="2" id="KW-0539">Nucleus</keyword>
<accession>A0A7I8VQ42</accession>
<sequence length="207" mass="23585">MSSNVGKKFVTEDEIEEKRHRRQQEWEKVRGANDPLEAPEEDRPLFDRLSEQRQKQKESWEEEQREKNRVKGLDEDEVRFLEQVDDQKDEIEKKRNQEFSSIMQEIDDYVVVKPLGETIVKKSLPKAAPVKSQASLLAGAIRRKRESDSKEVFVAPKQLKTEVSALQPVGILPGLGPYSSSDTSDSDSEPELCPLLTSGKTITDSDS</sequence>
<feature type="compositionally biased region" description="Basic and acidic residues" evidence="3">
    <location>
        <begin position="41"/>
        <end position="72"/>
    </location>
</feature>
<dbReference type="EMBL" id="CAJFCJ010000007">
    <property type="protein sequence ID" value="CAD5117858.1"/>
    <property type="molecule type" value="Genomic_DNA"/>
</dbReference>
<dbReference type="PANTHER" id="PTHR13495:SF0">
    <property type="entry name" value="PSME3-INTERACTING PROTEIN"/>
    <property type="match status" value="1"/>
</dbReference>
<protein>
    <submittedName>
        <fullName evidence="5">DgyrCDS6603</fullName>
    </submittedName>
</protein>
<dbReference type="OrthoDB" id="75807at2759"/>
<dbReference type="Pfam" id="PF10187">
    <property type="entry name" value="FAM192A_Fyv6_N"/>
    <property type="match status" value="1"/>
</dbReference>
<dbReference type="InterPro" id="IPR019331">
    <property type="entry name" value="FAM192A/Fyv6_N"/>
</dbReference>
<feature type="compositionally biased region" description="Polar residues" evidence="3">
    <location>
        <begin position="198"/>
        <end position="207"/>
    </location>
</feature>
<feature type="domain" description="FAM192A/Fyv6 N-terminal" evidence="4">
    <location>
        <begin position="9"/>
        <end position="105"/>
    </location>
</feature>
<dbReference type="InterPro" id="IPR039845">
    <property type="entry name" value="FAM192A"/>
</dbReference>
<dbReference type="Proteomes" id="UP000549394">
    <property type="component" value="Unassembled WGS sequence"/>
</dbReference>
<comment type="subcellular location">
    <subcellularLocation>
        <location evidence="1">Nucleus</location>
    </subcellularLocation>
</comment>
<reference evidence="5 6" key="1">
    <citation type="submission" date="2020-08" db="EMBL/GenBank/DDBJ databases">
        <authorList>
            <person name="Hejnol A."/>
        </authorList>
    </citation>
    <scope>NUCLEOTIDE SEQUENCE [LARGE SCALE GENOMIC DNA]</scope>
</reference>
<evidence type="ECO:0000313" key="5">
    <source>
        <dbReference type="EMBL" id="CAD5117858.1"/>
    </source>
</evidence>
<evidence type="ECO:0000259" key="4">
    <source>
        <dbReference type="Pfam" id="PF10187"/>
    </source>
</evidence>
<organism evidence="5 6">
    <name type="scientific">Dimorphilus gyrociliatus</name>
    <dbReference type="NCBI Taxonomy" id="2664684"/>
    <lineage>
        <taxon>Eukaryota</taxon>
        <taxon>Metazoa</taxon>
        <taxon>Spiralia</taxon>
        <taxon>Lophotrochozoa</taxon>
        <taxon>Annelida</taxon>
        <taxon>Polychaeta</taxon>
        <taxon>Polychaeta incertae sedis</taxon>
        <taxon>Dinophilidae</taxon>
        <taxon>Dimorphilus</taxon>
    </lineage>
</organism>
<evidence type="ECO:0000313" key="6">
    <source>
        <dbReference type="Proteomes" id="UP000549394"/>
    </source>
</evidence>
<feature type="region of interest" description="Disordered" evidence="3">
    <location>
        <begin position="171"/>
        <end position="207"/>
    </location>
</feature>
<keyword evidence="6" id="KW-1185">Reference proteome</keyword>